<gene>
    <name evidence="1" type="ORF">SPHINGO8BC_51693</name>
</gene>
<reference evidence="1 2" key="1">
    <citation type="submission" date="2019-10" db="EMBL/GenBank/DDBJ databases">
        <authorList>
            <person name="Karimi E."/>
        </authorList>
    </citation>
    <scope>NUCLEOTIDE SEQUENCE [LARGE SCALE GENOMIC DNA]</scope>
    <source>
        <strain evidence="1">Sphingobacterium sp. 8BC</strain>
    </source>
</reference>
<protein>
    <submittedName>
        <fullName evidence="1">Uncharacterized protein</fullName>
    </submittedName>
</protein>
<dbReference type="Proteomes" id="UP000432350">
    <property type="component" value="Unassembled WGS sequence"/>
</dbReference>
<name>A0A654D728_SPHMU</name>
<evidence type="ECO:0000313" key="2">
    <source>
        <dbReference type="Proteomes" id="UP000432350"/>
    </source>
</evidence>
<accession>A0A654D728</accession>
<dbReference type="AlphaFoldDB" id="A0A654D728"/>
<organism evidence="1 2">
    <name type="scientific">Sphingobacterium multivorum</name>
    <dbReference type="NCBI Taxonomy" id="28454"/>
    <lineage>
        <taxon>Bacteria</taxon>
        <taxon>Pseudomonadati</taxon>
        <taxon>Bacteroidota</taxon>
        <taxon>Sphingobacteriia</taxon>
        <taxon>Sphingobacteriales</taxon>
        <taxon>Sphingobacteriaceae</taxon>
        <taxon>Sphingobacterium</taxon>
    </lineage>
</organism>
<evidence type="ECO:0000313" key="1">
    <source>
        <dbReference type="EMBL" id="VXD01258.1"/>
    </source>
</evidence>
<sequence length="39" mass="4498">MRNHDALSAMHNKLNNITALLMKNILILRNTGLKSAYFR</sequence>
<dbReference type="EMBL" id="CABWMV010000024">
    <property type="protein sequence ID" value="VXD01258.1"/>
    <property type="molecule type" value="Genomic_DNA"/>
</dbReference>
<proteinExistence type="predicted"/>